<protein>
    <submittedName>
        <fullName evidence="1">Uncharacterized protein</fullName>
    </submittedName>
</protein>
<proteinExistence type="predicted"/>
<name>A0A0A9FLG9_ARUDO</name>
<dbReference type="EMBL" id="GBRH01184729">
    <property type="protein sequence ID" value="JAE13167.1"/>
    <property type="molecule type" value="Transcribed_RNA"/>
</dbReference>
<reference evidence="1" key="1">
    <citation type="submission" date="2014-09" db="EMBL/GenBank/DDBJ databases">
        <authorList>
            <person name="Magalhaes I.L.F."/>
            <person name="Oliveira U."/>
            <person name="Santos F.R."/>
            <person name="Vidigal T.H.D.A."/>
            <person name="Brescovit A.D."/>
            <person name="Santos A.J."/>
        </authorList>
    </citation>
    <scope>NUCLEOTIDE SEQUENCE</scope>
    <source>
        <tissue evidence="1">Shoot tissue taken approximately 20 cm above the soil surface</tissue>
    </source>
</reference>
<dbReference type="AlphaFoldDB" id="A0A0A9FLG9"/>
<evidence type="ECO:0000313" key="1">
    <source>
        <dbReference type="EMBL" id="JAE13167.1"/>
    </source>
</evidence>
<sequence length="68" mass="8108">MLRSLKLPSSSRRLGRHGWWLHCTQRAVLILLLPTDVARHGWRTWQESKLMRRGDKTRRFGQETLNRG</sequence>
<reference evidence="1" key="2">
    <citation type="journal article" date="2015" name="Data Brief">
        <title>Shoot transcriptome of the giant reed, Arundo donax.</title>
        <authorList>
            <person name="Barrero R.A."/>
            <person name="Guerrero F.D."/>
            <person name="Moolhuijzen P."/>
            <person name="Goolsby J.A."/>
            <person name="Tidwell J."/>
            <person name="Bellgard S.E."/>
            <person name="Bellgard M.I."/>
        </authorList>
    </citation>
    <scope>NUCLEOTIDE SEQUENCE</scope>
    <source>
        <tissue evidence="1">Shoot tissue taken approximately 20 cm above the soil surface</tissue>
    </source>
</reference>
<accession>A0A0A9FLG9</accession>
<organism evidence="1">
    <name type="scientific">Arundo donax</name>
    <name type="common">Giant reed</name>
    <name type="synonym">Donax arundinaceus</name>
    <dbReference type="NCBI Taxonomy" id="35708"/>
    <lineage>
        <taxon>Eukaryota</taxon>
        <taxon>Viridiplantae</taxon>
        <taxon>Streptophyta</taxon>
        <taxon>Embryophyta</taxon>
        <taxon>Tracheophyta</taxon>
        <taxon>Spermatophyta</taxon>
        <taxon>Magnoliopsida</taxon>
        <taxon>Liliopsida</taxon>
        <taxon>Poales</taxon>
        <taxon>Poaceae</taxon>
        <taxon>PACMAD clade</taxon>
        <taxon>Arundinoideae</taxon>
        <taxon>Arundineae</taxon>
        <taxon>Arundo</taxon>
    </lineage>
</organism>